<feature type="signal peptide" evidence="2">
    <location>
        <begin position="1"/>
        <end position="23"/>
    </location>
</feature>
<keyword evidence="1" id="KW-0472">Membrane</keyword>
<organism evidence="3">
    <name type="scientific">Anopheles braziliensis</name>
    <dbReference type="NCBI Taxonomy" id="58242"/>
    <lineage>
        <taxon>Eukaryota</taxon>
        <taxon>Metazoa</taxon>
        <taxon>Ecdysozoa</taxon>
        <taxon>Arthropoda</taxon>
        <taxon>Hexapoda</taxon>
        <taxon>Insecta</taxon>
        <taxon>Pterygota</taxon>
        <taxon>Neoptera</taxon>
        <taxon>Endopterygota</taxon>
        <taxon>Diptera</taxon>
        <taxon>Nematocera</taxon>
        <taxon>Culicoidea</taxon>
        <taxon>Culicidae</taxon>
        <taxon>Anophelinae</taxon>
        <taxon>Anopheles</taxon>
    </lineage>
</organism>
<name>A0A2M3ZRB1_9DIPT</name>
<keyword evidence="2" id="KW-0732">Signal</keyword>
<proteinExistence type="predicted"/>
<accession>A0A2M3ZRB1</accession>
<reference evidence="3" key="1">
    <citation type="submission" date="2018-01" db="EMBL/GenBank/DDBJ databases">
        <title>An insight into the sialome of Amazonian anophelines.</title>
        <authorList>
            <person name="Ribeiro J.M."/>
            <person name="Scarpassa V."/>
            <person name="Calvo E."/>
        </authorList>
    </citation>
    <scope>NUCLEOTIDE SEQUENCE</scope>
    <source>
        <tissue evidence="3">Salivary glands</tissue>
    </source>
</reference>
<evidence type="ECO:0000256" key="1">
    <source>
        <dbReference type="SAM" id="Phobius"/>
    </source>
</evidence>
<dbReference type="AlphaFoldDB" id="A0A2M3ZRB1"/>
<feature type="transmembrane region" description="Helical" evidence="1">
    <location>
        <begin position="49"/>
        <end position="66"/>
    </location>
</feature>
<feature type="chain" id="PRO_5014992666" evidence="2">
    <location>
        <begin position="24"/>
        <end position="77"/>
    </location>
</feature>
<sequence>MLLVMVMMKVMLLLLLLVERITASRIHVLGKLLTKGVTGCAGHLLMREILPVAVTIIAGVFGLICAQRVDELLYVSD</sequence>
<evidence type="ECO:0000313" key="3">
    <source>
        <dbReference type="EMBL" id="MBW30980.1"/>
    </source>
</evidence>
<evidence type="ECO:0000256" key="2">
    <source>
        <dbReference type="SAM" id="SignalP"/>
    </source>
</evidence>
<protein>
    <submittedName>
        <fullName evidence="3">Putative secreted peptide</fullName>
    </submittedName>
</protein>
<keyword evidence="1" id="KW-1133">Transmembrane helix</keyword>
<keyword evidence="1" id="KW-0812">Transmembrane</keyword>
<dbReference type="EMBL" id="GGFM01010229">
    <property type="protein sequence ID" value="MBW30980.1"/>
    <property type="molecule type" value="Transcribed_RNA"/>
</dbReference>